<accession>T1BNW0</accession>
<feature type="region of interest" description="Disordered" evidence="1">
    <location>
        <begin position="1"/>
        <end position="22"/>
    </location>
</feature>
<evidence type="ECO:0000313" key="2">
    <source>
        <dbReference type="EMBL" id="EQD54929.1"/>
    </source>
</evidence>
<reference evidence="2" key="2">
    <citation type="journal article" date="2014" name="ISME J.">
        <title>Microbial stratification in low pH oxic and suboxic macroscopic growths along an acid mine drainage.</title>
        <authorList>
            <person name="Mendez-Garcia C."/>
            <person name="Mesa V."/>
            <person name="Sprenger R.R."/>
            <person name="Richter M."/>
            <person name="Diez M.S."/>
            <person name="Solano J."/>
            <person name="Bargiela R."/>
            <person name="Golyshina O.V."/>
            <person name="Manteca A."/>
            <person name="Ramos J.L."/>
            <person name="Gallego J.R."/>
            <person name="Llorente I."/>
            <person name="Martins Dos Santos V.A."/>
            <person name="Jensen O.N."/>
            <person name="Pelaez A.I."/>
            <person name="Sanchez J."/>
            <person name="Ferrer M."/>
        </authorList>
    </citation>
    <scope>NUCLEOTIDE SEQUENCE</scope>
</reference>
<dbReference type="Pfam" id="PF11171">
    <property type="entry name" value="DUF2958"/>
    <property type="match status" value="1"/>
</dbReference>
<protein>
    <recommendedName>
        <fullName evidence="3">DUF2958 domain-containing protein</fullName>
    </recommendedName>
</protein>
<name>T1BNW0_9ZZZZ</name>
<evidence type="ECO:0008006" key="3">
    <source>
        <dbReference type="Google" id="ProtNLM"/>
    </source>
</evidence>
<organism evidence="2">
    <name type="scientific">mine drainage metagenome</name>
    <dbReference type="NCBI Taxonomy" id="410659"/>
    <lineage>
        <taxon>unclassified sequences</taxon>
        <taxon>metagenomes</taxon>
        <taxon>ecological metagenomes</taxon>
    </lineage>
</organism>
<proteinExistence type="predicted"/>
<dbReference type="AlphaFoldDB" id="T1BNW0"/>
<reference evidence="2" key="1">
    <citation type="submission" date="2013-08" db="EMBL/GenBank/DDBJ databases">
        <authorList>
            <person name="Mendez C."/>
            <person name="Richter M."/>
            <person name="Ferrer M."/>
            <person name="Sanchez J."/>
        </authorList>
    </citation>
    <scope>NUCLEOTIDE SEQUENCE</scope>
</reference>
<comment type="caution">
    <text evidence="2">The sequence shown here is derived from an EMBL/GenBank/DDBJ whole genome shotgun (WGS) entry which is preliminary data.</text>
</comment>
<dbReference type="InterPro" id="IPR021341">
    <property type="entry name" value="DUF2958"/>
</dbReference>
<sequence length="203" mass="22786">MISVRAGDPVPKPKTAKKSDPVFDVELHERDESVHVFVKAPDRDEAVRQVCLARETPESAVVSATQRSESLGELRHQAIWPRGETLRRERGHEFVKASMLEDIPDLYANENTPLAEQTACAHYFSSNGDWYISEIDKDEGLAFGHCDLGMGYPEFGFVSLIELEETRGRFGPAVERDTNFQPKTFGELGLVKSRHGFPRIGID</sequence>
<dbReference type="EMBL" id="AUZY01006250">
    <property type="protein sequence ID" value="EQD54929.1"/>
    <property type="molecule type" value="Genomic_DNA"/>
</dbReference>
<evidence type="ECO:0000256" key="1">
    <source>
        <dbReference type="SAM" id="MobiDB-lite"/>
    </source>
</evidence>
<gene>
    <name evidence="2" type="ORF">B1B_09446</name>
</gene>